<sequence length="303" mass="33187">MERGFLSQKESGMRRGVKEKDINRNKKNTFSGTDLSADLEVTLNDDTPVGVASAVQDGVTPSAVNMTVKMGKHKSLDDTTILESFPPLSTPVNTVGNAPDENLLKEDVSTVPVWVKLYGVPVTAFNEDGLNTIATKLGAGERKNVKKPSQISQGVLVNNDVKFGTNGETTNLVNNEAISNGSSFMNIDNDGEFASNTPVGEKIDKIKRQICEDKLRLLDNDGNPLVPLGIMESDSEVDVVFDETDNLGISTNGKDESDKGYGTNSLLEQWMDSYLNNDDYDPYDDDMYKNHDLSEQMSLFVMI</sequence>
<evidence type="ECO:0000313" key="2">
    <source>
        <dbReference type="EMBL" id="GEU65005.1"/>
    </source>
</evidence>
<comment type="caution">
    <text evidence="2">The sequence shown here is derived from an EMBL/GenBank/DDBJ whole genome shotgun (WGS) entry which is preliminary data.</text>
</comment>
<dbReference type="AlphaFoldDB" id="A0A6L2LXY8"/>
<feature type="compositionally biased region" description="Basic and acidic residues" evidence="1">
    <location>
        <begin position="11"/>
        <end position="24"/>
    </location>
</feature>
<accession>A0A6L2LXY8</accession>
<dbReference type="EMBL" id="BKCJ010005118">
    <property type="protein sequence ID" value="GEU65005.1"/>
    <property type="molecule type" value="Genomic_DNA"/>
</dbReference>
<feature type="region of interest" description="Disordered" evidence="1">
    <location>
        <begin position="1"/>
        <end position="31"/>
    </location>
</feature>
<proteinExistence type="predicted"/>
<evidence type="ECO:0008006" key="3">
    <source>
        <dbReference type="Google" id="ProtNLM"/>
    </source>
</evidence>
<name>A0A6L2LXY8_TANCI</name>
<gene>
    <name evidence="2" type="ORF">Tci_036983</name>
</gene>
<evidence type="ECO:0000256" key="1">
    <source>
        <dbReference type="SAM" id="MobiDB-lite"/>
    </source>
</evidence>
<reference evidence="2" key="1">
    <citation type="journal article" date="2019" name="Sci. Rep.">
        <title>Draft genome of Tanacetum cinerariifolium, the natural source of mosquito coil.</title>
        <authorList>
            <person name="Yamashiro T."/>
            <person name="Shiraishi A."/>
            <person name="Satake H."/>
            <person name="Nakayama K."/>
        </authorList>
    </citation>
    <scope>NUCLEOTIDE SEQUENCE</scope>
</reference>
<protein>
    <recommendedName>
        <fullName evidence="3">DUF4283 domain-containing protein</fullName>
    </recommendedName>
</protein>
<organism evidence="2">
    <name type="scientific">Tanacetum cinerariifolium</name>
    <name type="common">Dalmatian daisy</name>
    <name type="synonym">Chrysanthemum cinerariifolium</name>
    <dbReference type="NCBI Taxonomy" id="118510"/>
    <lineage>
        <taxon>Eukaryota</taxon>
        <taxon>Viridiplantae</taxon>
        <taxon>Streptophyta</taxon>
        <taxon>Embryophyta</taxon>
        <taxon>Tracheophyta</taxon>
        <taxon>Spermatophyta</taxon>
        <taxon>Magnoliopsida</taxon>
        <taxon>eudicotyledons</taxon>
        <taxon>Gunneridae</taxon>
        <taxon>Pentapetalae</taxon>
        <taxon>asterids</taxon>
        <taxon>campanulids</taxon>
        <taxon>Asterales</taxon>
        <taxon>Asteraceae</taxon>
        <taxon>Asteroideae</taxon>
        <taxon>Anthemideae</taxon>
        <taxon>Anthemidinae</taxon>
        <taxon>Tanacetum</taxon>
    </lineage>
</organism>